<dbReference type="InterPro" id="IPR006659">
    <property type="entry name" value="Arsenate_reductase"/>
</dbReference>
<dbReference type="PANTHER" id="PTHR30041">
    <property type="entry name" value="ARSENATE REDUCTASE"/>
    <property type="match status" value="1"/>
</dbReference>
<reference evidence="8 9" key="1">
    <citation type="submission" date="2015-11" db="EMBL/GenBank/DDBJ databases">
        <title>Genome sequences of Lysobacter enzymogenes strain C3 and Lysobacter antibioticus ATCC 29479.</title>
        <authorList>
            <person name="Kobayashi D.Y."/>
        </authorList>
    </citation>
    <scope>NUCLEOTIDE SEQUENCE [LARGE SCALE GENOMIC DNA]</scope>
    <source>
        <strain evidence="8 9">C3</strain>
    </source>
</reference>
<dbReference type="OrthoDB" id="9790554at2"/>
<comment type="catalytic activity">
    <reaction evidence="7">
        <text>[glutaredoxin]-dithiol + arsenate + glutathione + H(+) = glutathionyl-S-S-[glutaredoxin] + arsenite + H2O</text>
        <dbReference type="Rhea" id="RHEA:22016"/>
        <dbReference type="Rhea" id="RHEA-COMP:10729"/>
        <dbReference type="Rhea" id="RHEA-COMP:17668"/>
        <dbReference type="ChEBI" id="CHEBI:15377"/>
        <dbReference type="ChEBI" id="CHEBI:15378"/>
        <dbReference type="ChEBI" id="CHEBI:29242"/>
        <dbReference type="ChEBI" id="CHEBI:29950"/>
        <dbReference type="ChEBI" id="CHEBI:48597"/>
        <dbReference type="ChEBI" id="CHEBI:57925"/>
        <dbReference type="ChEBI" id="CHEBI:146199"/>
        <dbReference type="EC" id="1.20.4.1"/>
    </reaction>
</comment>
<dbReference type="Proteomes" id="UP000061569">
    <property type="component" value="Chromosome"/>
</dbReference>
<dbReference type="EC" id="1.20.4.1" evidence="4 7"/>
<comment type="similarity">
    <text evidence="1 6 7">Belongs to the ArsC family.</text>
</comment>
<protein>
    <recommendedName>
        <fullName evidence="5 7">Arsenate reductase</fullName>
        <ecNumber evidence="4 7">1.20.4.1</ecNumber>
    </recommendedName>
</protein>
<keyword evidence="2" id="KW-0059">Arsenical resistance</keyword>
<dbReference type="GO" id="GO:0008794">
    <property type="term" value="F:arsenate reductase (glutaredoxin) activity"/>
    <property type="evidence" value="ECO:0007669"/>
    <property type="project" value="UniProtKB-UniRule"/>
</dbReference>
<dbReference type="CDD" id="cd03034">
    <property type="entry name" value="ArsC_ArsC"/>
    <property type="match status" value="1"/>
</dbReference>
<evidence type="ECO:0000256" key="5">
    <source>
        <dbReference type="ARBA" id="ARBA00039879"/>
    </source>
</evidence>
<organism evidence="8 9">
    <name type="scientific">Lysobacter enzymogenes</name>
    <dbReference type="NCBI Taxonomy" id="69"/>
    <lineage>
        <taxon>Bacteria</taxon>
        <taxon>Pseudomonadati</taxon>
        <taxon>Pseudomonadota</taxon>
        <taxon>Gammaproteobacteria</taxon>
        <taxon>Lysobacterales</taxon>
        <taxon>Lysobacteraceae</taxon>
        <taxon>Lysobacter</taxon>
    </lineage>
</organism>
<evidence type="ECO:0000313" key="8">
    <source>
        <dbReference type="EMBL" id="ALN59033.1"/>
    </source>
</evidence>
<dbReference type="NCBIfam" id="TIGR00014">
    <property type="entry name" value="arsC"/>
    <property type="match status" value="1"/>
</dbReference>
<name>A0A0S2DKR6_LYSEN</name>
<dbReference type="Gene3D" id="3.40.30.10">
    <property type="entry name" value="Glutaredoxin"/>
    <property type="match status" value="1"/>
</dbReference>
<dbReference type="KEGG" id="lez:GLE_3689"/>
<evidence type="ECO:0000256" key="1">
    <source>
        <dbReference type="ARBA" id="ARBA00007198"/>
    </source>
</evidence>
<dbReference type="PATRIC" id="fig|69.6.peg.3633"/>
<evidence type="ECO:0000256" key="2">
    <source>
        <dbReference type="ARBA" id="ARBA00022849"/>
    </source>
</evidence>
<dbReference type="SUPFAM" id="SSF52833">
    <property type="entry name" value="Thioredoxin-like"/>
    <property type="match status" value="1"/>
</dbReference>
<evidence type="ECO:0000256" key="6">
    <source>
        <dbReference type="PROSITE-ProRule" id="PRU01282"/>
    </source>
</evidence>
<dbReference type="EMBL" id="CP013140">
    <property type="protein sequence ID" value="ALN59033.1"/>
    <property type="molecule type" value="Genomic_DNA"/>
</dbReference>
<dbReference type="STRING" id="69.GLE_3689"/>
<dbReference type="PROSITE" id="PS51353">
    <property type="entry name" value="ARSC"/>
    <property type="match status" value="1"/>
</dbReference>
<dbReference type="PANTHER" id="PTHR30041:SF5">
    <property type="entry name" value="ARSENATE REDUCTASE-RELATED"/>
    <property type="match status" value="1"/>
</dbReference>
<evidence type="ECO:0000313" key="9">
    <source>
        <dbReference type="Proteomes" id="UP000061569"/>
    </source>
</evidence>
<dbReference type="Pfam" id="PF03960">
    <property type="entry name" value="ArsC"/>
    <property type="match status" value="1"/>
</dbReference>
<dbReference type="AlphaFoldDB" id="A0A0S2DKR6"/>
<proteinExistence type="inferred from homology"/>
<accession>A0A0S2DKR6</accession>
<dbReference type="GO" id="GO:0046685">
    <property type="term" value="P:response to arsenic-containing substance"/>
    <property type="evidence" value="ECO:0007669"/>
    <property type="project" value="UniProtKB-KW"/>
</dbReference>
<dbReference type="InterPro" id="IPR036249">
    <property type="entry name" value="Thioredoxin-like_sf"/>
</dbReference>
<keyword evidence="3 7" id="KW-0560">Oxidoreductase</keyword>
<dbReference type="InterPro" id="IPR006660">
    <property type="entry name" value="Arsenate_reductase-like"/>
</dbReference>
<evidence type="ECO:0000256" key="7">
    <source>
        <dbReference type="RuleBase" id="RU362029"/>
    </source>
</evidence>
<evidence type="ECO:0000256" key="3">
    <source>
        <dbReference type="ARBA" id="ARBA00023002"/>
    </source>
</evidence>
<gene>
    <name evidence="8" type="ORF">GLE_3689</name>
</gene>
<sequence length="143" mass="15737">MRAVIYHNPDCGTSRNTLALIRHAGIEPQVIEYLRHPPERGRLLELIAGAGLSVREAIRTKDTPYFELGLDDPDATDAALIDAMLAHPILINRPFVQTDLGIRLCRPSEAVLALLPPIAAPFAKEDGEIVIDGHGRRPPRKEP</sequence>
<evidence type="ECO:0000256" key="4">
    <source>
        <dbReference type="ARBA" id="ARBA00038969"/>
    </source>
</evidence>